<organism evidence="2 3">
    <name type="scientific">Denitrobaculum tricleocarpae</name>
    <dbReference type="NCBI Taxonomy" id="2591009"/>
    <lineage>
        <taxon>Bacteria</taxon>
        <taxon>Pseudomonadati</taxon>
        <taxon>Pseudomonadota</taxon>
        <taxon>Alphaproteobacteria</taxon>
        <taxon>Rhodospirillales</taxon>
        <taxon>Rhodospirillaceae</taxon>
        <taxon>Denitrobaculum</taxon>
    </lineage>
</organism>
<keyword evidence="3" id="KW-1185">Reference proteome</keyword>
<reference evidence="2 3" key="1">
    <citation type="submission" date="2019-06" db="EMBL/GenBank/DDBJ databases">
        <title>Whole genome sequence for Rhodospirillaceae sp. R148.</title>
        <authorList>
            <person name="Wang G."/>
        </authorList>
    </citation>
    <scope>NUCLEOTIDE SEQUENCE [LARGE SCALE GENOMIC DNA]</scope>
    <source>
        <strain evidence="2 3">R148</strain>
    </source>
</reference>
<feature type="region of interest" description="Disordered" evidence="1">
    <location>
        <begin position="40"/>
        <end position="59"/>
    </location>
</feature>
<sequence>MGQIDHGYDISTVARLMLPSEVERNSIDVLDVLDCDPERMEPIFSVNDPSSYQSAMPER</sequence>
<evidence type="ECO:0000313" key="3">
    <source>
        <dbReference type="Proteomes" id="UP000315252"/>
    </source>
</evidence>
<feature type="compositionally biased region" description="Polar residues" evidence="1">
    <location>
        <begin position="47"/>
        <end position="59"/>
    </location>
</feature>
<accession>A0A545U2L4</accession>
<comment type="caution">
    <text evidence="2">The sequence shown here is derived from an EMBL/GenBank/DDBJ whole genome shotgun (WGS) entry which is preliminary data.</text>
</comment>
<name>A0A545U2L4_9PROT</name>
<protein>
    <submittedName>
        <fullName evidence="2">Uncharacterized protein</fullName>
    </submittedName>
</protein>
<proteinExistence type="predicted"/>
<gene>
    <name evidence="2" type="ORF">FKG95_03675</name>
</gene>
<dbReference type="Proteomes" id="UP000315252">
    <property type="component" value="Unassembled WGS sequence"/>
</dbReference>
<evidence type="ECO:0000313" key="2">
    <source>
        <dbReference type="EMBL" id="TQV83696.1"/>
    </source>
</evidence>
<dbReference type="RefSeq" id="WP_142894932.1">
    <property type="nucleotide sequence ID" value="NZ_ML660052.1"/>
</dbReference>
<dbReference type="AlphaFoldDB" id="A0A545U2L4"/>
<evidence type="ECO:0000256" key="1">
    <source>
        <dbReference type="SAM" id="MobiDB-lite"/>
    </source>
</evidence>
<dbReference type="EMBL" id="VHSH01000001">
    <property type="protein sequence ID" value="TQV83696.1"/>
    <property type="molecule type" value="Genomic_DNA"/>
</dbReference>